<evidence type="ECO:0000256" key="2">
    <source>
        <dbReference type="ARBA" id="ARBA00013064"/>
    </source>
</evidence>
<evidence type="ECO:0000256" key="11">
    <source>
        <dbReference type="ARBA" id="ARBA00051722"/>
    </source>
</evidence>
<dbReference type="Proteomes" id="UP000275408">
    <property type="component" value="Unassembled WGS sequence"/>
</dbReference>
<dbReference type="InterPro" id="IPR000242">
    <property type="entry name" value="PTP_cat"/>
</dbReference>
<feature type="domain" description="Fibronectin type-III" evidence="17">
    <location>
        <begin position="118"/>
        <end position="212"/>
    </location>
</feature>
<comment type="subcellular location">
    <subcellularLocation>
        <location evidence="1">Membrane</location>
        <topology evidence="1">Single-pass membrane protein</topology>
    </subcellularLocation>
</comment>
<evidence type="ECO:0000313" key="19">
    <source>
        <dbReference type="Proteomes" id="UP000275408"/>
    </source>
</evidence>
<keyword evidence="3 13" id="KW-0812">Transmembrane</keyword>
<reference evidence="18 19" key="1">
    <citation type="journal article" date="2018" name="Sci. Rep.">
        <title>Comparative analysis of the Pocillopora damicornis genome highlights role of immune system in coral evolution.</title>
        <authorList>
            <person name="Cunning R."/>
            <person name="Bay R.A."/>
            <person name="Gillette P."/>
            <person name="Baker A.C."/>
            <person name="Traylor-Knowles N."/>
        </authorList>
    </citation>
    <scope>NUCLEOTIDE SEQUENCE [LARGE SCALE GENOMIC DNA]</scope>
    <source>
        <strain evidence="18">RSMAS</strain>
        <tissue evidence="18">Whole animal</tissue>
    </source>
</reference>
<dbReference type="SUPFAM" id="SSF52799">
    <property type="entry name" value="(Phosphotyrosine protein) phosphatases II"/>
    <property type="match status" value="2"/>
</dbReference>
<keyword evidence="19" id="KW-1185">Reference proteome</keyword>
<feature type="domain" description="Fibronectin type-III" evidence="17">
    <location>
        <begin position="625"/>
        <end position="725"/>
    </location>
</feature>
<gene>
    <name evidence="18" type="ORF">pdam_00020744</name>
</gene>
<feature type="domain" description="Tyrosine-protein phosphatase" evidence="15">
    <location>
        <begin position="918"/>
        <end position="1176"/>
    </location>
</feature>
<dbReference type="InterPro" id="IPR003595">
    <property type="entry name" value="Tyr_Pase_cat"/>
</dbReference>
<proteinExistence type="predicted"/>
<dbReference type="FunFam" id="3.90.190.10:FF:000062">
    <property type="entry name" value="Receptor-type tyrosine-protein phosphatase kappa"/>
    <property type="match status" value="1"/>
</dbReference>
<feature type="domain" description="Fibronectin type-III" evidence="17">
    <location>
        <begin position="319"/>
        <end position="411"/>
    </location>
</feature>
<evidence type="ECO:0000256" key="9">
    <source>
        <dbReference type="ARBA" id="ARBA00023136"/>
    </source>
</evidence>
<evidence type="ECO:0000256" key="14">
    <source>
        <dbReference type="SAM" id="SignalP"/>
    </source>
</evidence>
<dbReference type="Pfam" id="PF00102">
    <property type="entry name" value="Y_phosphatase"/>
    <property type="match status" value="2"/>
</dbReference>
<dbReference type="InterPro" id="IPR013783">
    <property type="entry name" value="Ig-like_fold"/>
</dbReference>
<name>A0A3M6TZQ1_POCDA</name>
<sequence>MYRFWLILHMLWITVAVNAFDLSPPGNFVGYVTGDRGVKLAWEVTSPSNDTVFELRWRANSDESSMVVSGTTNNVTVRGLRLYTQYFFRIRKGLVNGTWGGFTKYTHVWTPEGVPTAPPANVTAYNTSSVGIIVFWEQIPRYHRNGYILGYKVCYKRADTNNSVLYCTAVFALGLELGGLQPYTPYWITVLGYNNQGEGPTSQPQQVWTDEFVPSVAPKITSLTTNSTAIRVAWEPIPEEHVNGVLRGYYVIYWRMPRVSQDNHVIQVNQTTLNVVIVGLKRNTSYGVQLTGLTRVRGYIRNGVLSRTKKVTTKYGSKAPKNLRVFSLCSTCLTVTWDPVYISPTDSLKGYHVTYRGTSGKVHTKKIGARKSIAQLKNLKKFSTYTVTVTAKTDEGLGDTSASVTVTTMEDVPSRAPLSTRVRSTGAHSILIEWSPVPEQYVHGVLRGYHVYYRASRPMIKRSVSQMGVIKAVSVNKSIQSVEITSLEPFTPYDVWVSAYTAMGSGPPSRPVTVTTDEDVPSRAPRILEVFAKSPNSVFVKWEPIPQHHVKGLLQGYHVHYSQIDTSYPVLKNVITVNESVAHVTLDNMKPLTRYRVWITGFTKKGSGPSSDKTFVSTPQTVPGSPQGVKVSIENPQSVLITWRSHSSFTKFVTRYMVKWLHVGSTADSRMDGHKIVNAGNPYRRETQVGGLKPHNMYSFMVREETGQNNWGKFSDPVDVIMPEDAPSPPRRISVKYKEKTRLVLQWRRPEETNGVLRKYELHFTDGDQVTKTYTVDTDVDKEYVTYEMTLPDVEAEYKIKVQAYNSKQGQMSDEITVQHSPSVQTSEARVPTKEPSLFKSKLVWIIAGVVGFVFLLVVITTILLLRRDARRSKKKGGDITKRTLSIISQTARPRRPVPVKELAEHCAHFHDNNNALFNDEFKCLDRLAWKSTWEASQVPHNRTKNRYCNVVAYDHSRVVLTAKRDIPGSDYINANYVDGYSFPAKYIATQGPIESTVNDFWRMVWEKNVKTIIMIEMLGRDEDSPCERYWSEAEPKEYGHVAVSLLSSMAMSDWTIRDFMLWSTDPDSVDKREVVQYHFTSWPDHSVPRDTIAFLMFHHKLKTTLVADPGPVIIHCSAGVGRTGSFIAIDSLMEQMDTEKVVDVYGFVAQMRKQRNYMVQTEEQYRFIYDVLRDASICGVTTITSSEFGSDLLCVSGDEPEVVEQRTLEFESLQDYSAHETLFREALFRENALKNRSPEMLPFNHNRVYLKPFPDDPCSDYINASLIDSYNEGAAYIATQGPMPSTVNDFWRMLWEQRSTVVVMLTDLRENGVEQCYRYWPEEEEGCAKYGKIRVTKIDEEVLEDHTQRVFKVRRHGGDESLVVYHFQCHGWKENGLPRAESLVYLQHQVHKVEPGEYHNGPIIVHCSNGDGRTGVFLSLCLSIDRLETDDNVDIFNTVRWLRSQRAGLVSSLDQYNFCYELMKSYMAWRIRAAIKNDYV</sequence>
<organism evidence="18 19">
    <name type="scientific">Pocillopora damicornis</name>
    <name type="common">Cauliflower coral</name>
    <name type="synonym">Millepora damicornis</name>
    <dbReference type="NCBI Taxonomy" id="46731"/>
    <lineage>
        <taxon>Eukaryota</taxon>
        <taxon>Metazoa</taxon>
        <taxon>Cnidaria</taxon>
        <taxon>Anthozoa</taxon>
        <taxon>Hexacorallia</taxon>
        <taxon>Scleractinia</taxon>
        <taxon>Astrocoeniina</taxon>
        <taxon>Pocilloporidae</taxon>
        <taxon>Pocillopora</taxon>
    </lineage>
</organism>
<evidence type="ECO:0000259" key="15">
    <source>
        <dbReference type="PROSITE" id="PS50055"/>
    </source>
</evidence>
<dbReference type="Pfam" id="PF00041">
    <property type="entry name" value="fn3"/>
    <property type="match status" value="7"/>
</dbReference>
<evidence type="ECO:0000256" key="6">
    <source>
        <dbReference type="ARBA" id="ARBA00022801"/>
    </source>
</evidence>
<dbReference type="InterPro" id="IPR000387">
    <property type="entry name" value="Tyr_Pase_dom"/>
</dbReference>
<dbReference type="EMBL" id="RCHS01002527">
    <property type="protein sequence ID" value="RMX46883.1"/>
    <property type="molecule type" value="Genomic_DNA"/>
</dbReference>
<evidence type="ECO:0000259" key="17">
    <source>
        <dbReference type="PROSITE" id="PS50853"/>
    </source>
</evidence>
<keyword evidence="10" id="KW-0325">Glycoprotein</keyword>
<dbReference type="Gene3D" id="2.60.40.10">
    <property type="entry name" value="Immunoglobulins"/>
    <property type="match status" value="8"/>
</dbReference>
<dbReference type="PROSITE" id="PS50853">
    <property type="entry name" value="FN3"/>
    <property type="match status" value="8"/>
</dbReference>
<feature type="domain" description="Fibronectin type-III" evidence="17">
    <location>
        <begin position="729"/>
        <end position="823"/>
    </location>
</feature>
<feature type="domain" description="Fibronectin type-III" evidence="17">
    <location>
        <begin position="214"/>
        <end position="316"/>
    </location>
</feature>
<evidence type="ECO:0000256" key="10">
    <source>
        <dbReference type="ARBA" id="ARBA00023180"/>
    </source>
</evidence>
<dbReference type="EC" id="3.1.3.48" evidence="2"/>
<evidence type="ECO:0000259" key="16">
    <source>
        <dbReference type="PROSITE" id="PS50056"/>
    </source>
</evidence>
<evidence type="ECO:0000256" key="12">
    <source>
        <dbReference type="SAM" id="MobiDB-lite"/>
    </source>
</evidence>
<dbReference type="PRINTS" id="PR00700">
    <property type="entry name" value="PRTYPHPHTASE"/>
</dbReference>
<dbReference type="InterPro" id="IPR016130">
    <property type="entry name" value="Tyr_Pase_AS"/>
</dbReference>
<keyword evidence="9 13" id="KW-0472">Membrane</keyword>
<dbReference type="InterPro" id="IPR003961">
    <property type="entry name" value="FN3_dom"/>
</dbReference>
<dbReference type="FunFam" id="3.90.190.10:FF:000102">
    <property type="entry name" value="Receptor-type tyrosine-protein phosphatase"/>
    <property type="match status" value="1"/>
</dbReference>
<evidence type="ECO:0000256" key="3">
    <source>
        <dbReference type="ARBA" id="ARBA00022692"/>
    </source>
</evidence>
<dbReference type="CDD" id="cd00047">
    <property type="entry name" value="PTPc"/>
    <property type="match status" value="1"/>
</dbReference>
<dbReference type="PROSITE" id="PS50056">
    <property type="entry name" value="TYR_PHOSPHATASE_2"/>
    <property type="match status" value="2"/>
</dbReference>
<evidence type="ECO:0000256" key="1">
    <source>
        <dbReference type="ARBA" id="ARBA00004167"/>
    </source>
</evidence>
<feature type="domain" description="Fibronectin type-III" evidence="17">
    <location>
        <begin position="524"/>
        <end position="621"/>
    </location>
</feature>
<dbReference type="GO" id="GO:0004725">
    <property type="term" value="F:protein tyrosine phosphatase activity"/>
    <property type="evidence" value="ECO:0007669"/>
    <property type="project" value="UniProtKB-EC"/>
</dbReference>
<comment type="caution">
    <text evidence="18">The sequence shown here is derived from an EMBL/GenBank/DDBJ whole genome shotgun (WGS) entry which is preliminary data.</text>
</comment>
<dbReference type="PROSITE" id="PS00383">
    <property type="entry name" value="TYR_PHOSPHATASE_1"/>
    <property type="match status" value="2"/>
</dbReference>
<keyword evidence="4 14" id="KW-0732">Signal</keyword>
<keyword evidence="7" id="KW-0904">Protein phosphatase</keyword>
<keyword evidence="6" id="KW-0378">Hydrolase</keyword>
<dbReference type="InterPro" id="IPR029021">
    <property type="entry name" value="Prot-tyrosine_phosphatase-like"/>
</dbReference>
<feature type="transmembrane region" description="Helical" evidence="13">
    <location>
        <begin position="843"/>
        <end position="866"/>
    </location>
</feature>
<dbReference type="InterPro" id="IPR036116">
    <property type="entry name" value="FN3_sf"/>
</dbReference>
<dbReference type="STRING" id="46731.A0A3M6TZQ1"/>
<dbReference type="SMART" id="SM00404">
    <property type="entry name" value="PTPc_motif"/>
    <property type="match status" value="2"/>
</dbReference>
<feature type="domain" description="Tyrosine specific protein phosphatases" evidence="16">
    <location>
        <begin position="1093"/>
        <end position="1167"/>
    </location>
</feature>
<dbReference type="Gene3D" id="3.90.190.10">
    <property type="entry name" value="Protein tyrosine phosphatase superfamily"/>
    <property type="match status" value="2"/>
</dbReference>
<feature type="region of interest" description="Disordered" evidence="12">
    <location>
        <begin position="609"/>
        <end position="628"/>
    </location>
</feature>
<feature type="domain" description="Tyrosine specific protein phosphatases" evidence="16">
    <location>
        <begin position="1382"/>
        <end position="1458"/>
    </location>
</feature>
<keyword evidence="5" id="KW-0677">Repeat</keyword>
<dbReference type="CDD" id="cd00063">
    <property type="entry name" value="FN3"/>
    <property type="match status" value="8"/>
</dbReference>
<feature type="domain" description="Fibronectin type-III" evidence="17">
    <location>
        <begin position="24"/>
        <end position="113"/>
    </location>
</feature>
<feature type="domain" description="Fibronectin type-III" evidence="17">
    <location>
        <begin position="416"/>
        <end position="519"/>
    </location>
</feature>
<dbReference type="SMART" id="SM00060">
    <property type="entry name" value="FN3"/>
    <property type="match status" value="8"/>
</dbReference>
<keyword evidence="8 13" id="KW-1133">Transmembrane helix</keyword>
<dbReference type="OrthoDB" id="5973114at2759"/>
<feature type="signal peptide" evidence="14">
    <location>
        <begin position="1"/>
        <end position="19"/>
    </location>
</feature>
<dbReference type="PROSITE" id="PS50055">
    <property type="entry name" value="TYR_PHOSPHATASE_PTP"/>
    <property type="match status" value="2"/>
</dbReference>
<dbReference type="PANTHER" id="PTHR46957">
    <property type="entry name" value="CYTOKINE RECEPTOR"/>
    <property type="match status" value="1"/>
</dbReference>
<protein>
    <recommendedName>
        <fullName evidence="2">protein-tyrosine-phosphatase</fullName>
        <ecNumber evidence="2">3.1.3.48</ecNumber>
    </recommendedName>
</protein>
<accession>A0A3M6TZQ1</accession>
<dbReference type="FunFam" id="2.60.40.10:FF:000028">
    <property type="entry name" value="Neuronal cell adhesion molecule"/>
    <property type="match status" value="5"/>
</dbReference>
<evidence type="ECO:0000313" key="18">
    <source>
        <dbReference type="EMBL" id="RMX46883.1"/>
    </source>
</evidence>
<dbReference type="SMART" id="SM00194">
    <property type="entry name" value="PTPc"/>
    <property type="match status" value="2"/>
</dbReference>
<evidence type="ECO:0000256" key="7">
    <source>
        <dbReference type="ARBA" id="ARBA00022912"/>
    </source>
</evidence>
<dbReference type="GO" id="GO:0016020">
    <property type="term" value="C:membrane"/>
    <property type="evidence" value="ECO:0007669"/>
    <property type="project" value="UniProtKB-SubCell"/>
</dbReference>
<evidence type="ECO:0000256" key="13">
    <source>
        <dbReference type="SAM" id="Phobius"/>
    </source>
</evidence>
<dbReference type="PANTHER" id="PTHR46957:SF3">
    <property type="entry name" value="CYTOKINE RECEPTOR"/>
    <property type="match status" value="1"/>
</dbReference>
<evidence type="ECO:0000256" key="5">
    <source>
        <dbReference type="ARBA" id="ARBA00022737"/>
    </source>
</evidence>
<comment type="catalytic activity">
    <reaction evidence="11">
        <text>O-phospho-L-tyrosyl-[protein] + H2O = L-tyrosyl-[protein] + phosphate</text>
        <dbReference type="Rhea" id="RHEA:10684"/>
        <dbReference type="Rhea" id="RHEA-COMP:10136"/>
        <dbReference type="Rhea" id="RHEA-COMP:20101"/>
        <dbReference type="ChEBI" id="CHEBI:15377"/>
        <dbReference type="ChEBI" id="CHEBI:43474"/>
        <dbReference type="ChEBI" id="CHEBI:46858"/>
        <dbReference type="ChEBI" id="CHEBI:61978"/>
        <dbReference type="EC" id="3.1.3.48"/>
    </reaction>
</comment>
<dbReference type="InterPro" id="IPR050713">
    <property type="entry name" value="RTP_Phos/Ushers"/>
</dbReference>
<feature type="domain" description="Tyrosine-protein phosphatase" evidence="15">
    <location>
        <begin position="1207"/>
        <end position="1467"/>
    </location>
</feature>
<evidence type="ECO:0000256" key="8">
    <source>
        <dbReference type="ARBA" id="ARBA00022989"/>
    </source>
</evidence>
<evidence type="ECO:0000256" key="4">
    <source>
        <dbReference type="ARBA" id="ARBA00022729"/>
    </source>
</evidence>
<feature type="chain" id="PRO_5018178676" description="protein-tyrosine-phosphatase" evidence="14">
    <location>
        <begin position="20"/>
        <end position="1481"/>
    </location>
</feature>
<dbReference type="SUPFAM" id="SSF49265">
    <property type="entry name" value="Fibronectin type III"/>
    <property type="match status" value="6"/>
</dbReference>
<feature type="compositionally biased region" description="Polar residues" evidence="12">
    <location>
        <begin position="609"/>
        <end position="624"/>
    </location>
</feature>